<accession>A0AAV6FZ83</accession>
<sequence>MYIIPELFGTEDYLCPVAEEDLVRCEDSCTHRRDIACDDDLFTLCTYIMAQKKRIRGGTTVRQPEVCPAREAYEGPQSQVNPCVKDSRGG</sequence>
<organism evidence="1 2">
    <name type="scientific">Alosa alosa</name>
    <name type="common">allis shad</name>
    <dbReference type="NCBI Taxonomy" id="278164"/>
    <lineage>
        <taxon>Eukaryota</taxon>
        <taxon>Metazoa</taxon>
        <taxon>Chordata</taxon>
        <taxon>Craniata</taxon>
        <taxon>Vertebrata</taxon>
        <taxon>Euteleostomi</taxon>
        <taxon>Actinopterygii</taxon>
        <taxon>Neopterygii</taxon>
        <taxon>Teleostei</taxon>
        <taxon>Clupei</taxon>
        <taxon>Clupeiformes</taxon>
        <taxon>Clupeoidei</taxon>
        <taxon>Clupeidae</taxon>
        <taxon>Alosa</taxon>
    </lineage>
</organism>
<evidence type="ECO:0000313" key="1">
    <source>
        <dbReference type="EMBL" id="KAG5267001.1"/>
    </source>
</evidence>
<dbReference type="Proteomes" id="UP000823561">
    <property type="component" value="Chromosome 18"/>
</dbReference>
<proteinExistence type="predicted"/>
<gene>
    <name evidence="1" type="ORF">AALO_G00238690</name>
</gene>
<protein>
    <submittedName>
        <fullName evidence="1">Uncharacterized protein</fullName>
    </submittedName>
</protein>
<keyword evidence="2" id="KW-1185">Reference proteome</keyword>
<comment type="caution">
    <text evidence="1">The sequence shown here is derived from an EMBL/GenBank/DDBJ whole genome shotgun (WGS) entry which is preliminary data.</text>
</comment>
<name>A0AAV6FZ83_9TELE</name>
<dbReference type="EMBL" id="JADWDJ010000018">
    <property type="protein sequence ID" value="KAG5267001.1"/>
    <property type="molecule type" value="Genomic_DNA"/>
</dbReference>
<reference evidence="1" key="1">
    <citation type="submission" date="2020-10" db="EMBL/GenBank/DDBJ databases">
        <title>Chromosome-scale genome assembly of the Allis shad, Alosa alosa.</title>
        <authorList>
            <person name="Margot Z."/>
            <person name="Christophe K."/>
            <person name="Cabau C."/>
            <person name="Louis A."/>
            <person name="Berthelot C."/>
            <person name="Parey E."/>
            <person name="Roest Crollius H."/>
            <person name="Montfort J."/>
            <person name="Robinson-Rechavi M."/>
            <person name="Bucao C."/>
            <person name="Bouchez O."/>
            <person name="Gislard M."/>
            <person name="Lluch J."/>
            <person name="Milhes M."/>
            <person name="Lampietro C."/>
            <person name="Lopez Roques C."/>
            <person name="Donnadieu C."/>
            <person name="Braasch I."/>
            <person name="Desvignes T."/>
            <person name="Postlethwait J."/>
            <person name="Bobe J."/>
            <person name="Guiguen Y."/>
        </authorList>
    </citation>
    <scope>NUCLEOTIDE SEQUENCE</scope>
    <source>
        <strain evidence="1">M-15738</strain>
        <tissue evidence="1">Blood</tissue>
    </source>
</reference>
<dbReference type="AlphaFoldDB" id="A0AAV6FZ83"/>
<evidence type="ECO:0000313" key="2">
    <source>
        <dbReference type="Proteomes" id="UP000823561"/>
    </source>
</evidence>